<protein>
    <submittedName>
        <fullName evidence="1">Uncharacterized protein</fullName>
    </submittedName>
</protein>
<evidence type="ECO:0000313" key="1">
    <source>
        <dbReference type="EMBL" id="KAJ4153978.1"/>
    </source>
</evidence>
<accession>A0A9W8QDB7</accession>
<name>A0A9W8QDB7_AKAMU</name>
<dbReference type="Proteomes" id="UP001144673">
    <property type="component" value="Chromosome 5"/>
</dbReference>
<organism evidence="1 2">
    <name type="scientific">Akanthomyces muscarius</name>
    <name type="common">Entomopathogenic fungus</name>
    <name type="synonym">Lecanicillium muscarium</name>
    <dbReference type="NCBI Taxonomy" id="2231603"/>
    <lineage>
        <taxon>Eukaryota</taxon>
        <taxon>Fungi</taxon>
        <taxon>Dikarya</taxon>
        <taxon>Ascomycota</taxon>
        <taxon>Pezizomycotina</taxon>
        <taxon>Sordariomycetes</taxon>
        <taxon>Hypocreomycetidae</taxon>
        <taxon>Hypocreales</taxon>
        <taxon>Cordycipitaceae</taxon>
        <taxon>Akanthomyces</taxon>
    </lineage>
</organism>
<keyword evidence="2" id="KW-1185">Reference proteome</keyword>
<dbReference type="EMBL" id="JAJHUN010000008">
    <property type="protein sequence ID" value="KAJ4153978.1"/>
    <property type="molecule type" value="Genomic_DNA"/>
</dbReference>
<comment type="caution">
    <text evidence="1">The sequence shown here is derived from an EMBL/GenBank/DDBJ whole genome shotgun (WGS) entry which is preliminary data.</text>
</comment>
<dbReference type="KEGG" id="amus:LMH87_010442"/>
<proteinExistence type="predicted"/>
<dbReference type="AlphaFoldDB" id="A0A9W8QDB7"/>
<gene>
    <name evidence="1" type="ORF">LMH87_010442</name>
</gene>
<dbReference type="GeneID" id="80897601"/>
<dbReference type="RefSeq" id="XP_056054636.1">
    <property type="nucleotide sequence ID" value="XM_056197603.1"/>
</dbReference>
<reference evidence="1" key="1">
    <citation type="journal article" date="2023" name="Access Microbiol">
        <title>De-novo genome assembly for Akanthomyces muscarius, a biocontrol agent of insect agricultural pests.</title>
        <authorList>
            <person name="Erdos Z."/>
            <person name="Studholme D.J."/>
            <person name="Raymond B."/>
            <person name="Sharma M."/>
        </authorList>
    </citation>
    <scope>NUCLEOTIDE SEQUENCE</scope>
    <source>
        <strain evidence="1">Ve6</strain>
    </source>
</reference>
<sequence length="134" mass="14623">MLAQPVAVVEKKSNGRAKLIAGGGGHRKRAAPAEHLGSEEACHSETLSLHFWALLRSLSLFRETRRGTQWPPNLSKVRLLLKEVATLLQFACASLDAVSHVLGCPSVIHGPCREARHTCQAPPKYKESSVHDTI</sequence>
<evidence type="ECO:0000313" key="2">
    <source>
        <dbReference type="Proteomes" id="UP001144673"/>
    </source>
</evidence>